<dbReference type="Proteomes" id="UP000308671">
    <property type="component" value="Unassembled WGS sequence"/>
</dbReference>
<dbReference type="PANTHER" id="PTHR42060:SF1">
    <property type="entry name" value="NHL REPEAT-CONTAINING PROTEIN"/>
    <property type="match status" value="1"/>
</dbReference>
<evidence type="ECO:0008006" key="4">
    <source>
        <dbReference type="Google" id="ProtNLM"/>
    </source>
</evidence>
<gene>
    <name evidence="2" type="ORF">BGAL_0338g00070</name>
</gene>
<dbReference type="InterPro" id="IPR052998">
    <property type="entry name" value="Hetero-Diels-Alderase-like"/>
</dbReference>
<keyword evidence="3" id="KW-1185">Reference proteome</keyword>
<evidence type="ECO:0000256" key="1">
    <source>
        <dbReference type="SAM" id="SignalP"/>
    </source>
</evidence>
<keyword evidence="1" id="KW-0732">Signal</keyword>
<dbReference type="AlphaFoldDB" id="A0A4S8QZD1"/>
<dbReference type="PANTHER" id="PTHR42060">
    <property type="entry name" value="NHL REPEAT-CONTAINING PROTEIN-RELATED"/>
    <property type="match status" value="1"/>
</dbReference>
<dbReference type="EMBL" id="PQXL01000338">
    <property type="protein sequence ID" value="THV47059.1"/>
    <property type="molecule type" value="Genomic_DNA"/>
</dbReference>
<dbReference type="Gene3D" id="2.120.10.30">
    <property type="entry name" value="TolB, C-terminal domain"/>
    <property type="match status" value="1"/>
</dbReference>
<sequence>MRCVYHITGLLTISLFSLASITPLAISSAASLPLPVTELQSLGDKTWAENIAVRSNGQLLITRLDTPILQLLDPSNQTAPMTLHTFNTTTYIGLLGITEITPFSDVFYVAVQTPYTAVFTKATNYSNAIYKVDLNTFSSKAGILTSAPTVSHLVDLPESVLLNGMDTLDPEHILISDSILGQIYNVNVATSSYTIPLRLSSMAIPPSSEAHLGINGIHYRSPYLYFDNLGASTFNRVPIAPFTAAPTSDSVLLVNVTSPDDFIIREDGTIFLCGNDQDTLFMWKQGMSEVVAVAGSNTSTVLAGVTAGAFQRVEGKEGKRLWLTTSGAQAQAINGTITTGATVSYVDTDCI</sequence>
<proteinExistence type="predicted"/>
<organism evidence="2 3">
    <name type="scientific">Botrytis galanthina</name>
    <dbReference type="NCBI Taxonomy" id="278940"/>
    <lineage>
        <taxon>Eukaryota</taxon>
        <taxon>Fungi</taxon>
        <taxon>Dikarya</taxon>
        <taxon>Ascomycota</taxon>
        <taxon>Pezizomycotina</taxon>
        <taxon>Leotiomycetes</taxon>
        <taxon>Helotiales</taxon>
        <taxon>Sclerotiniaceae</taxon>
        <taxon>Botrytis</taxon>
    </lineage>
</organism>
<dbReference type="OrthoDB" id="9977941at2759"/>
<name>A0A4S8QZD1_9HELO</name>
<comment type="caution">
    <text evidence="2">The sequence shown here is derived from an EMBL/GenBank/DDBJ whole genome shotgun (WGS) entry which is preliminary data.</text>
</comment>
<feature type="chain" id="PRO_5020792931" description="SMP-30/Gluconolactonase/LRE-like region domain-containing protein" evidence="1">
    <location>
        <begin position="20"/>
        <end position="351"/>
    </location>
</feature>
<reference evidence="2 3" key="1">
    <citation type="submission" date="2017-12" db="EMBL/GenBank/DDBJ databases">
        <title>Comparative genomics of Botrytis spp.</title>
        <authorList>
            <person name="Valero-Jimenez C.A."/>
            <person name="Tapia P."/>
            <person name="Veloso J."/>
            <person name="Silva-Moreno E."/>
            <person name="Staats M."/>
            <person name="Valdes J.H."/>
            <person name="Van Kan J.A.L."/>
        </authorList>
    </citation>
    <scope>NUCLEOTIDE SEQUENCE [LARGE SCALE GENOMIC DNA]</scope>
    <source>
        <strain evidence="2 3">MUCL435</strain>
    </source>
</reference>
<dbReference type="InterPro" id="IPR011042">
    <property type="entry name" value="6-blade_b-propeller_TolB-like"/>
</dbReference>
<accession>A0A4S8QZD1</accession>
<feature type="signal peptide" evidence="1">
    <location>
        <begin position="1"/>
        <end position="19"/>
    </location>
</feature>
<evidence type="ECO:0000313" key="2">
    <source>
        <dbReference type="EMBL" id="THV47059.1"/>
    </source>
</evidence>
<dbReference type="SUPFAM" id="SSF63829">
    <property type="entry name" value="Calcium-dependent phosphotriesterase"/>
    <property type="match status" value="1"/>
</dbReference>
<evidence type="ECO:0000313" key="3">
    <source>
        <dbReference type="Proteomes" id="UP000308671"/>
    </source>
</evidence>
<protein>
    <recommendedName>
        <fullName evidence="4">SMP-30/Gluconolactonase/LRE-like region domain-containing protein</fullName>
    </recommendedName>
</protein>